<evidence type="ECO:0000313" key="10">
    <source>
        <dbReference type="Proteomes" id="UP001176940"/>
    </source>
</evidence>
<dbReference type="EMBL" id="CAUEEQ010001226">
    <property type="protein sequence ID" value="CAJ0919308.1"/>
    <property type="molecule type" value="Genomic_DNA"/>
</dbReference>
<proteinExistence type="inferred from homology"/>
<dbReference type="PROSITE" id="PS50923">
    <property type="entry name" value="SUSHI"/>
    <property type="match status" value="6"/>
</dbReference>
<dbReference type="PANTHER" id="PTHR19325">
    <property type="entry name" value="COMPLEMENT COMPONENT-RELATED SUSHI DOMAIN-CONTAINING"/>
    <property type="match status" value="1"/>
</dbReference>
<evidence type="ECO:0000259" key="8">
    <source>
        <dbReference type="PROSITE" id="PS50923"/>
    </source>
</evidence>
<dbReference type="PANTHER" id="PTHR19325:SF568">
    <property type="entry name" value="ARC3"/>
    <property type="match status" value="1"/>
</dbReference>
<feature type="domain" description="Sushi" evidence="8">
    <location>
        <begin position="93"/>
        <end position="144"/>
    </location>
</feature>
<feature type="domain" description="Sushi" evidence="8">
    <location>
        <begin position="354"/>
        <end position="405"/>
    </location>
</feature>
<feature type="domain" description="Sushi" evidence="8">
    <location>
        <begin position="821"/>
        <end position="887"/>
    </location>
</feature>
<dbReference type="CDD" id="cd01647">
    <property type="entry name" value="RT_LTR"/>
    <property type="match status" value="1"/>
</dbReference>
<sequence>MRYNKKIKKKKYLFDWHIFILSVQCTDPYVYNAYKVSGYSGPYLMNSAVRFSCRPQYVLIGSDVVKCNQSSKWEPELPKCVGVCQFRPRFKYAEIVEPTNESRFLEGTQLKYKCKEGYELAPGAVATVTCSGFTWSPSTEFCTRNLSPEFGGTSFGSYGRSFQVFDSPFPYPLAACWPQYWIEVHSLSSIVHACARYIMTTKRNYRDCQANGAWSNSVPECEVQLCEPPFAILNGHYYPEKEEYSYLDSVRYVCSGNLQIIGDHNIFCKEDGTWSSDAPECKSVQCTDPYVYNAYKVSGYSGPYLMNSAVRFSCRPQYVLIGSDVVKCNQSSKWEPELPKCVGVCQFLPRFKYAEIVEPTNESRFLEGTQLKYKCKEGYELAPGAVATVTCSGFTWSPSTEFCTHPAQQVKIVISFLRGDRQNWAFALAPGDPALLNVDAFFLALGLLYEEPNLEIQAEKALLALSQGQDEAEIYCQKFRKWSVLTQWNECALAARFRDGLSEAIKDVMVGFPAPTGLNESMTMAIQIDRRLRERKPVHHLAVSSEQAPETMQCDRIQSRSERQNYRRKNGLCFYCGDSAHVISACSKRTKKVDKSVAISTLQSKFILSVTLICSLSAISVDAYVDSGAALSLMDWSFANRCGFSLEPLEVPIPLKGIDSTPLAMNKPQYWTQVTMRMTPVHQEVIRFLGAKWFTKIDLRGAYNLVRIKQGDEWKTAFNTPEGHFEYLVMPFGLSNAPSVFQSFMHDIFREYLDKFMIVYLDDVLVFSDDWESHVQQVEVDDSEIGAGAVLSQRSSDCSVMKPCAFFSRKFSPTERNYDVGICKDPPTLDYAILDVQNKPTAIYVVGNKVQYKCRRGYVRNTVNKHYNITCLENSEWSDIPKAFCSRRSCGHPPVIKNAISDAKDFLFDSKAVYKCEKGYRMNLQRLTLYCTPHGKLLRIRSKNRNVCT</sequence>
<accession>A0ABN9KTL4</accession>
<evidence type="ECO:0000256" key="5">
    <source>
        <dbReference type="ARBA" id="ARBA00023157"/>
    </source>
</evidence>
<comment type="caution">
    <text evidence="9">The sequence shown here is derived from an EMBL/GenBank/DDBJ whole genome shotgun (WGS) entry which is preliminary data.</text>
</comment>
<evidence type="ECO:0000256" key="1">
    <source>
        <dbReference type="ARBA" id="ARBA00010879"/>
    </source>
</evidence>
<comment type="caution">
    <text evidence="7">Lacks conserved residue(s) required for the propagation of feature annotation.</text>
</comment>
<keyword evidence="3 7" id="KW-0768">Sushi</keyword>
<evidence type="ECO:0000256" key="6">
    <source>
        <dbReference type="ARBA" id="ARBA00023180"/>
    </source>
</evidence>
<dbReference type="SUPFAM" id="SSF57535">
    <property type="entry name" value="Complement control module/SCR domain"/>
    <property type="match status" value="8"/>
</dbReference>
<name>A0ABN9KTL4_9NEOB</name>
<feature type="disulfide bond" evidence="7">
    <location>
        <begin position="53"/>
        <end position="80"/>
    </location>
</feature>
<evidence type="ECO:0000256" key="2">
    <source>
        <dbReference type="ARBA" id="ARBA00012180"/>
    </source>
</evidence>
<dbReference type="InterPro" id="IPR000477">
    <property type="entry name" value="RT_dom"/>
</dbReference>
<dbReference type="CDD" id="cd00033">
    <property type="entry name" value="CCP"/>
    <property type="match status" value="7"/>
</dbReference>
<comment type="similarity">
    <text evidence="1">Belongs to the beta type-B retroviral polymerase family. HERV class-II K(HML-2) pol subfamily.</text>
</comment>
<dbReference type="EC" id="3.1.26.4" evidence="2"/>
<feature type="domain" description="Sushi" evidence="8">
    <location>
        <begin position="23"/>
        <end position="82"/>
    </location>
</feature>
<dbReference type="Gene3D" id="2.10.70.10">
    <property type="entry name" value="Complement Module, domain 1"/>
    <property type="match status" value="7"/>
</dbReference>
<dbReference type="SMART" id="SM00032">
    <property type="entry name" value="CCP"/>
    <property type="match status" value="8"/>
</dbReference>
<dbReference type="InterPro" id="IPR043128">
    <property type="entry name" value="Rev_trsase/Diguanyl_cyclase"/>
</dbReference>
<dbReference type="InterPro" id="IPR050350">
    <property type="entry name" value="Compl-Cell_Adhes-Reg"/>
</dbReference>
<organism evidence="9 10">
    <name type="scientific">Ranitomeya imitator</name>
    <name type="common">mimic poison frog</name>
    <dbReference type="NCBI Taxonomy" id="111125"/>
    <lineage>
        <taxon>Eukaryota</taxon>
        <taxon>Metazoa</taxon>
        <taxon>Chordata</taxon>
        <taxon>Craniata</taxon>
        <taxon>Vertebrata</taxon>
        <taxon>Euteleostomi</taxon>
        <taxon>Amphibia</taxon>
        <taxon>Batrachia</taxon>
        <taxon>Anura</taxon>
        <taxon>Neobatrachia</taxon>
        <taxon>Hyloidea</taxon>
        <taxon>Dendrobatidae</taxon>
        <taxon>Dendrobatinae</taxon>
        <taxon>Ranitomeya</taxon>
    </lineage>
</organism>
<dbReference type="InterPro" id="IPR043502">
    <property type="entry name" value="DNA/RNA_pol_sf"/>
</dbReference>
<protein>
    <recommendedName>
        <fullName evidence="2">ribonuclease H</fullName>
        <ecNumber evidence="2">3.1.26.4</ecNumber>
    </recommendedName>
</protein>
<dbReference type="Gene3D" id="3.30.70.270">
    <property type="match status" value="1"/>
</dbReference>
<reference evidence="9" key="1">
    <citation type="submission" date="2023-07" db="EMBL/GenBank/DDBJ databases">
        <authorList>
            <person name="Stuckert A."/>
        </authorList>
    </citation>
    <scope>NUCLEOTIDE SEQUENCE</scope>
</reference>
<dbReference type="InterPro" id="IPR035976">
    <property type="entry name" value="Sushi/SCR/CCP_sf"/>
</dbReference>
<dbReference type="Pfam" id="PF00078">
    <property type="entry name" value="RVT_1"/>
    <property type="match status" value="1"/>
</dbReference>
<dbReference type="Pfam" id="PF00084">
    <property type="entry name" value="Sushi"/>
    <property type="match status" value="7"/>
</dbReference>
<evidence type="ECO:0000313" key="9">
    <source>
        <dbReference type="EMBL" id="CAJ0919308.1"/>
    </source>
</evidence>
<evidence type="ECO:0000256" key="4">
    <source>
        <dbReference type="ARBA" id="ARBA00022737"/>
    </source>
</evidence>
<dbReference type="SUPFAM" id="SSF56672">
    <property type="entry name" value="DNA/RNA polymerases"/>
    <property type="match status" value="1"/>
</dbReference>
<keyword evidence="10" id="KW-1185">Reference proteome</keyword>
<dbReference type="Gene3D" id="3.10.10.10">
    <property type="entry name" value="HIV Type 1 Reverse Transcriptase, subunit A, domain 1"/>
    <property type="match status" value="1"/>
</dbReference>
<feature type="domain" description="Sushi" evidence="8">
    <location>
        <begin position="284"/>
        <end position="343"/>
    </location>
</feature>
<dbReference type="InterPro" id="IPR000436">
    <property type="entry name" value="Sushi_SCR_CCP_dom"/>
</dbReference>
<dbReference type="Proteomes" id="UP001176940">
    <property type="component" value="Unassembled WGS sequence"/>
</dbReference>
<evidence type="ECO:0000256" key="7">
    <source>
        <dbReference type="PROSITE-ProRule" id="PRU00302"/>
    </source>
</evidence>
<feature type="disulfide bond" evidence="7">
    <location>
        <begin position="254"/>
        <end position="281"/>
    </location>
</feature>
<feature type="domain" description="Sushi" evidence="8">
    <location>
        <begin position="224"/>
        <end position="283"/>
    </location>
</feature>
<keyword evidence="5 7" id="KW-1015">Disulfide bond</keyword>
<gene>
    <name evidence="9" type="ORF">RIMI_LOCUS976752</name>
</gene>
<keyword evidence="6" id="KW-0325">Glycoprotein</keyword>
<keyword evidence="4" id="KW-0677">Repeat</keyword>
<feature type="disulfide bond" evidence="7">
    <location>
        <begin position="314"/>
        <end position="341"/>
    </location>
</feature>
<evidence type="ECO:0000256" key="3">
    <source>
        <dbReference type="ARBA" id="ARBA00022659"/>
    </source>
</evidence>